<dbReference type="GO" id="GO:0033557">
    <property type="term" value="C:Slx1-Slx4 complex"/>
    <property type="evidence" value="ECO:0007669"/>
    <property type="project" value="TreeGrafter"/>
</dbReference>
<feature type="compositionally biased region" description="Basic and acidic residues" evidence="1">
    <location>
        <begin position="154"/>
        <end position="166"/>
    </location>
</feature>
<dbReference type="EMBL" id="CP144544">
    <property type="protein sequence ID" value="WVW84079.1"/>
    <property type="molecule type" value="Genomic_DNA"/>
</dbReference>
<dbReference type="GO" id="GO:0017108">
    <property type="term" value="F:5'-flap endonuclease activity"/>
    <property type="evidence" value="ECO:0007669"/>
    <property type="project" value="TreeGrafter"/>
</dbReference>
<dbReference type="RefSeq" id="XP_065726280.1">
    <property type="nucleotide sequence ID" value="XM_065870208.1"/>
</dbReference>
<name>A0AAJ8KAC4_9TREE</name>
<dbReference type="InterPro" id="IPR048749">
    <property type="entry name" value="SLX1_C"/>
</dbReference>
<evidence type="ECO:0000259" key="2">
    <source>
        <dbReference type="Pfam" id="PF21202"/>
    </source>
</evidence>
<feature type="compositionally biased region" description="Basic and acidic residues" evidence="1">
    <location>
        <begin position="87"/>
        <end position="100"/>
    </location>
</feature>
<dbReference type="KEGG" id="kbi:90824423"/>
<dbReference type="GO" id="GO:0008821">
    <property type="term" value="F:crossover junction DNA endonuclease activity"/>
    <property type="evidence" value="ECO:0007669"/>
    <property type="project" value="TreeGrafter"/>
</dbReference>
<reference evidence="3" key="2">
    <citation type="submission" date="2024-02" db="EMBL/GenBank/DDBJ databases">
        <title>Comparative genomics of Cryptococcus and Kwoniella reveals pathogenesis evolution and contrasting modes of karyotype evolution via chromosome fusion or intercentromeric recombination.</title>
        <authorList>
            <person name="Coelho M.A."/>
            <person name="David-Palma M."/>
            <person name="Shea T."/>
            <person name="Bowers K."/>
            <person name="McGinley-Smith S."/>
            <person name="Mohammad A.W."/>
            <person name="Gnirke A."/>
            <person name="Yurkov A.M."/>
            <person name="Nowrousian M."/>
            <person name="Sun S."/>
            <person name="Cuomo C.A."/>
            <person name="Heitman J."/>
        </authorList>
    </citation>
    <scope>NUCLEOTIDE SEQUENCE</scope>
    <source>
        <strain evidence="3">CBS 10118</strain>
    </source>
</reference>
<gene>
    <name evidence="3" type="ORF">I302_106108</name>
</gene>
<evidence type="ECO:0000313" key="4">
    <source>
        <dbReference type="Proteomes" id="UP000092730"/>
    </source>
</evidence>
<dbReference type="AlphaFoldDB" id="A0AAJ8KAC4"/>
<dbReference type="PANTHER" id="PTHR20208:SF10">
    <property type="entry name" value="STRUCTURE-SPECIFIC ENDONUCLEASE SUBUNIT SLX1"/>
    <property type="match status" value="1"/>
</dbReference>
<dbReference type="InterPro" id="IPR013083">
    <property type="entry name" value="Znf_RING/FYVE/PHD"/>
</dbReference>
<feature type="domain" description="Structure-specific endonuclease subunit SLX1 C-terminal" evidence="2">
    <location>
        <begin position="7"/>
        <end position="56"/>
    </location>
</feature>
<feature type="region of interest" description="Disordered" evidence="1">
    <location>
        <begin position="70"/>
        <end position="166"/>
    </location>
</feature>
<dbReference type="GO" id="GO:0000724">
    <property type="term" value="P:double-strand break repair via homologous recombination"/>
    <property type="evidence" value="ECO:0007669"/>
    <property type="project" value="TreeGrafter"/>
</dbReference>
<feature type="compositionally biased region" description="Basic and acidic residues" evidence="1">
    <location>
        <begin position="114"/>
        <end position="123"/>
    </location>
</feature>
<dbReference type="Pfam" id="PF21202">
    <property type="entry name" value="SLX1_C"/>
    <property type="match status" value="1"/>
</dbReference>
<dbReference type="InterPro" id="IPR050381">
    <property type="entry name" value="SLX1_endonuclease"/>
</dbReference>
<evidence type="ECO:0000256" key="1">
    <source>
        <dbReference type="SAM" id="MobiDB-lite"/>
    </source>
</evidence>
<sequence length="166" mass="18909">MQNHLSFAICPLDSTCDYVSHLKCLSANFLSDTSHVLPHQGSCPGCGGSMEWGQVIRACYARIEGIQREEEEALKTTKKAKRRGRRQKEDDTSNTEDEHSSMTPEIRSMTLETPPKRSLDRSASDTLNDETVTRAKRQPRTRTTEVDDSDGGMEWERFEKEMRAIR</sequence>
<protein>
    <recommendedName>
        <fullName evidence="2">Structure-specific endonuclease subunit SLX1 C-terminal domain-containing protein</fullName>
    </recommendedName>
</protein>
<feature type="compositionally biased region" description="Basic residues" evidence="1">
    <location>
        <begin position="76"/>
        <end position="86"/>
    </location>
</feature>
<organism evidence="3 4">
    <name type="scientific">Kwoniella bestiolae CBS 10118</name>
    <dbReference type="NCBI Taxonomy" id="1296100"/>
    <lineage>
        <taxon>Eukaryota</taxon>
        <taxon>Fungi</taxon>
        <taxon>Dikarya</taxon>
        <taxon>Basidiomycota</taxon>
        <taxon>Agaricomycotina</taxon>
        <taxon>Tremellomycetes</taxon>
        <taxon>Tremellales</taxon>
        <taxon>Cryptococcaceae</taxon>
        <taxon>Kwoniella</taxon>
    </lineage>
</organism>
<proteinExistence type="predicted"/>
<dbReference type="GeneID" id="90824423"/>
<dbReference type="PANTHER" id="PTHR20208">
    <property type="entry name" value="STRUCTURE-SPECIFIC ENDONUCLEASE SUBUNIT SLX1"/>
    <property type="match status" value="1"/>
</dbReference>
<evidence type="ECO:0000313" key="3">
    <source>
        <dbReference type="EMBL" id="WVW84079.1"/>
    </source>
</evidence>
<reference evidence="3" key="1">
    <citation type="submission" date="2013-07" db="EMBL/GenBank/DDBJ databases">
        <authorList>
            <consortium name="The Broad Institute Genome Sequencing Platform"/>
            <person name="Cuomo C."/>
            <person name="Litvintseva A."/>
            <person name="Chen Y."/>
            <person name="Heitman J."/>
            <person name="Sun S."/>
            <person name="Springer D."/>
            <person name="Dromer F."/>
            <person name="Young S.K."/>
            <person name="Zeng Q."/>
            <person name="Gargeya S."/>
            <person name="Fitzgerald M."/>
            <person name="Abouelleil A."/>
            <person name="Alvarado L."/>
            <person name="Berlin A.M."/>
            <person name="Chapman S.B."/>
            <person name="Dewar J."/>
            <person name="Goldberg J."/>
            <person name="Griggs A."/>
            <person name="Gujja S."/>
            <person name="Hansen M."/>
            <person name="Howarth C."/>
            <person name="Imamovic A."/>
            <person name="Larimer J."/>
            <person name="McCowan C."/>
            <person name="Murphy C."/>
            <person name="Pearson M."/>
            <person name="Priest M."/>
            <person name="Roberts A."/>
            <person name="Saif S."/>
            <person name="Shea T."/>
            <person name="Sykes S."/>
            <person name="Wortman J."/>
            <person name="Nusbaum C."/>
            <person name="Birren B."/>
        </authorList>
    </citation>
    <scope>NUCLEOTIDE SEQUENCE</scope>
    <source>
        <strain evidence="3">CBS 10118</strain>
    </source>
</reference>
<dbReference type="Proteomes" id="UP000092730">
    <property type="component" value="Chromosome 4"/>
</dbReference>
<keyword evidence="4" id="KW-1185">Reference proteome</keyword>
<accession>A0AAJ8KAC4</accession>
<dbReference type="Gene3D" id="3.30.40.10">
    <property type="entry name" value="Zinc/RING finger domain, C3HC4 (zinc finger)"/>
    <property type="match status" value="1"/>
</dbReference>